<organism evidence="2 4">
    <name type="scientific">Flagellimonas pelagia</name>
    <dbReference type="NCBI Taxonomy" id="2306998"/>
    <lineage>
        <taxon>Bacteria</taxon>
        <taxon>Pseudomonadati</taxon>
        <taxon>Bacteroidota</taxon>
        <taxon>Flavobacteriia</taxon>
        <taxon>Flavobacteriales</taxon>
        <taxon>Flavobacteriaceae</taxon>
        <taxon>Flagellimonas</taxon>
    </lineage>
</organism>
<dbReference type="SUPFAM" id="SSF50800">
    <property type="entry name" value="PK beta-barrel domain-like"/>
    <property type="match status" value="1"/>
</dbReference>
<evidence type="ECO:0000313" key="4">
    <source>
        <dbReference type="Proteomes" id="UP000266691"/>
    </source>
</evidence>
<evidence type="ECO:0000313" key="2">
    <source>
        <dbReference type="EMBL" id="RIV47390.1"/>
    </source>
</evidence>
<dbReference type="EMBL" id="VNWK01000006">
    <property type="protein sequence ID" value="TXK01223.1"/>
    <property type="molecule type" value="Genomic_DNA"/>
</dbReference>
<name>A0A3A1NMA5_9FLAO</name>
<sequence length="210" mass="24153">MKVISTNLGQSTEIMWNNEKTTTGIFKYPVPGPIFLDSEAVRDDTIANRKVHGGHFKACYLFSKEQYPFWQKKYPDLPWDWGMFGENLTVEGLDESQLKIGNIYKLGSALVQITQPREPCFKLGIRFGNQNILKEFIDHGFPGTYVRVMERGEVSVGDSMELVEESPNPLTIQQFYGLLFNREKDQELLQWAISNDALPPNKRESLKKWA</sequence>
<reference evidence="3 5" key="2">
    <citation type="submission" date="2019-07" db="EMBL/GenBank/DDBJ databases">
        <title>Draft genome of two Muricauda strains isolated from deep sea.</title>
        <authorList>
            <person name="Sun C."/>
        </authorList>
    </citation>
    <scope>NUCLEOTIDE SEQUENCE [LARGE SCALE GENOMIC DNA]</scope>
    <source>
        <strain evidence="3 5">72</strain>
    </source>
</reference>
<dbReference type="Proteomes" id="UP000321621">
    <property type="component" value="Unassembled WGS sequence"/>
</dbReference>
<dbReference type="RefSeq" id="WP_119645611.1">
    <property type="nucleotide sequence ID" value="NZ_QXFI01000006.1"/>
</dbReference>
<evidence type="ECO:0000313" key="5">
    <source>
        <dbReference type="Proteomes" id="UP000321621"/>
    </source>
</evidence>
<proteinExistence type="predicted"/>
<dbReference type="Gene3D" id="2.40.33.20">
    <property type="entry name" value="PK beta-barrel domain-like"/>
    <property type="match status" value="1"/>
</dbReference>
<keyword evidence="5" id="KW-1185">Reference proteome</keyword>
<dbReference type="OrthoDB" id="9786134at2"/>
<accession>A0A3A1NMA5</accession>
<evidence type="ECO:0000259" key="1">
    <source>
        <dbReference type="PROSITE" id="PS51340"/>
    </source>
</evidence>
<dbReference type="InterPro" id="IPR052353">
    <property type="entry name" value="Benzoxazolinone_Detox_Enz"/>
</dbReference>
<dbReference type="Proteomes" id="UP000266691">
    <property type="component" value="Unassembled WGS sequence"/>
</dbReference>
<dbReference type="InterPro" id="IPR005302">
    <property type="entry name" value="MoCF_Sase_C"/>
</dbReference>
<reference evidence="2 4" key="1">
    <citation type="submission" date="2018-08" db="EMBL/GenBank/DDBJ databases">
        <title>Proposal of Muricauda 72 sp.nov. and Muricauda NH166 sp.nov., isolated from seawater.</title>
        <authorList>
            <person name="Cheng H."/>
            <person name="Wu Y.-H."/>
            <person name="Guo L.-L."/>
            <person name="Xu X.-W."/>
        </authorList>
    </citation>
    <scope>NUCLEOTIDE SEQUENCE [LARGE SCALE GENOMIC DNA]</scope>
    <source>
        <strain evidence="2 4">72</strain>
    </source>
</reference>
<dbReference type="PROSITE" id="PS51340">
    <property type="entry name" value="MOSC"/>
    <property type="match status" value="1"/>
</dbReference>
<gene>
    <name evidence="2" type="ORF">D2V05_00395</name>
    <name evidence="3" type="ORF">FQ017_00385</name>
</gene>
<dbReference type="EMBL" id="QXFI01000006">
    <property type="protein sequence ID" value="RIV47390.1"/>
    <property type="molecule type" value="Genomic_DNA"/>
</dbReference>
<protein>
    <submittedName>
        <fullName evidence="2">MOSC domain-containing protein</fullName>
    </submittedName>
</protein>
<feature type="domain" description="MOSC" evidence="1">
    <location>
        <begin position="28"/>
        <end position="163"/>
    </location>
</feature>
<dbReference type="PANTHER" id="PTHR30212">
    <property type="entry name" value="PROTEIN YIIM"/>
    <property type="match status" value="1"/>
</dbReference>
<dbReference type="InterPro" id="IPR011037">
    <property type="entry name" value="Pyrv_Knase-like_insert_dom_sf"/>
</dbReference>
<dbReference type="GO" id="GO:0030151">
    <property type="term" value="F:molybdenum ion binding"/>
    <property type="evidence" value="ECO:0007669"/>
    <property type="project" value="InterPro"/>
</dbReference>
<dbReference type="Pfam" id="PF03473">
    <property type="entry name" value="MOSC"/>
    <property type="match status" value="1"/>
</dbReference>
<evidence type="ECO:0000313" key="3">
    <source>
        <dbReference type="EMBL" id="TXK01223.1"/>
    </source>
</evidence>
<dbReference type="GO" id="GO:0003824">
    <property type="term" value="F:catalytic activity"/>
    <property type="evidence" value="ECO:0007669"/>
    <property type="project" value="InterPro"/>
</dbReference>
<comment type="caution">
    <text evidence="2">The sequence shown here is derived from an EMBL/GenBank/DDBJ whole genome shotgun (WGS) entry which is preliminary data.</text>
</comment>
<dbReference type="GO" id="GO:0030170">
    <property type="term" value="F:pyridoxal phosphate binding"/>
    <property type="evidence" value="ECO:0007669"/>
    <property type="project" value="InterPro"/>
</dbReference>
<dbReference type="AlphaFoldDB" id="A0A3A1NMA5"/>
<dbReference type="PANTHER" id="PTHR30212:SF2">
    <property type="entry name" value="PROTEIN YIIM"/>
    <property type="match status" value="1"/>
</dbReference>